<evidence type="ECO:0000256" key="1">
    <source>
        <dbReference type="SAM" id="Phobius"/>
    </source>
</evidence>
<dbReference type="RefSeq" id="WP_197311108.1">
    <property type="nucleotide sequence ID" value="NZ_JADZLT010000049.1"/>
</dbReference>
<gene>
    <name evidence="2" type="ORF">I5731_09545</name>
</gene>
<feature type="transmembrane region" description="Helical" evidence="1">
    <location>
        <begin position="57"/>
        <end position="83"/>
    </location>
</feature>
<organism evidence="2 3">
    <name type="scientific">Methylobrevis albus</name>
    <dbReference type="NCBI Taxonomy" id="2793297"/>
    <lineage>
        <taxon>Bacteria</taxon>
        <taxon>Pseudomonadati</taxon>
        <taxon>Pseudomonadota</taxon>
        <taxon>Alphaproteobacteria</taxon>
        <taxon>Hyphomicrobiales</taxon>
        <taxon>Pleomorphomonadaceae</taxon>
        <taxon>Methylobrevis</taxon>
    </lineage>
</organism>
<dbReference type="InterPro" id="IPR018723">
    <property type="entry name" value="DUF2254_membrane"/>
</dbReference>
<keyword evidence="3" id="KW-1185">Reference proteome</keyword>
<reference evidence="2" key="1">
    <citation type="submission" date="2020-12" db="EMBL/GenBank/DDBJ databases">
        <title>Methylobrevis albus sp. nov., isolated from fresh water lack sediment.</title>
        <authorList>
            <person name="Zou Q."/>
        </authorList>
    </citation>
    <scope>NUCLEOTIDE SEQUENCE</scope>
    <source>
        <strain evidence="2">L22</strain>
    </source>
</reference>
<sequence length="421" mass="45168">MISNFAFLMRNTLRRLGLRAVFFVLLSIAVVVLASVVDDLLADLTLLRIDRAATETMLSLLASSMLPVTTFALTTMVSSFSAATDNVTPRATPLVTEDQTAQNAISVFLGAFIYAVTALVWINLGVFGDEGSLALFVATLAVMVWIVVTFLRWMDHLSSLVRVDETTKRVERAAGEALDRWIAHPGLGARPHGDWGSDAGFPVSAARDGYVQHIDIGAIAKLADDAGTEIRLDVLPGAYVDRRRTIAATRRPLGAAEMETLRGALTVTEQRHFASDFRFGLIVLAEIASRALSPGINDPGTAITALAAGTRLLARWFDEPEETAGATSHPAVYAPRLSPDDLLDDFIRPIARDGAGILEVAIRLQKMLGILARAGDGRHAELVSQHARAALARSLAALTLPEDQTVMRAAASGNALVTRPE</sequence>
<dbReference type="Proteomes" id="UP000631694">
    <property type="component" value="Unassembled WGS sequence"/>
</dbReference>
<protein>
    <submittedName>
        <fullName evidence="2">DUF2254 domain-containing protein</fullName>
    </submittedName>
</protein>
<name>A0A931I378_9HYPH</name>
<proteinExistence type="predicted"/>
<accession>A0A931I378</accession>
<feature type="transmembrane region" description="Helical" evidence="1">
    <location>
        <begin position="133"/>
        <end position="153"/>
    </location>
</feature>
<dbReference type="Pfam" id="PF10011">
    <property type="entry name" value="DUF2254"/>
    <property type="match status" value="1"/>
</dbReference>
<keyword evidence="1" id="KW-0472">Membrane</keyword>
<evidence type="ECO:0000313" key="2">
    <source>
        <dbReference type="EMBL" id="MBH0238063.1"/>
    </source>
</evidence>
<evidence type="ECO:0000313" key="3">
    <source>
        <dbReference type="Proteomes" id="UP000631694"/>
    </source>
</evidence>
<feature type="transmembrane region" description="Helical" evidence="1">
    <location>
        <begin position="104"/>
        <end position="127"/>
    </location>
</feature>
<feature type="transmembrane region" description="Helical" evidence="1">
    <location>
        <begin position="16"/>
        <end position="37"/>
    </location>
</feature>
<comment type="caution">
    <text evidence="2">The sequence shown here is derived from an EMBL/GenBank/DDBJ whole genome shotgun (WGS) entry which is preliminary data.</text>
</comment>
<dbReference type="EMBL" id="JADZLT010000049">
    <property type="protein sequence ID" value="MBH0238063.1"/>
    <property type="molecule type" value="Genomic_DNA"/>
</dbReference>
<dbReference type="AlphaFoldDB" id="A0A931I378"/>
<keyword evidence="1" id="KW-0812">Transmembrane</keyword>
<keyword evidence="1" id="KW-1133">Transmembrane helix</keyword>